<evidence type="ECO:0000313" key="1">
    <source>
        <dbReference type="EMBL" id="RIB25149.1"/>
    </source>
</evidence>
<accession>A0A397VVY7</accession>
<reference evidence="1 2" key="1">
    <citation type="submission" date="2018-06" db="EMBL/GenBank/DDBJ databases">
        <title>Comparative genomics reveals the genomic features of Rhizophagus irregularis, R. cerebriforme, R. diaphanum and Gigaspora rosea, and their symbiotic lifestyle signature.</title>
        <authorList>
            <person name="Morin E."/>
            <person name="San Clemente H."/>
            <person name="Chen E.C.H."/>
            <person name="De La Providencia I."/>
            <person name="Hainaut M."/>
            <person name="Kuo A."/>
            <person name="Kohler A."/>
            <person name="Murat C."/>
            <person name="Tang N."/>
            <person name="Roy S."/>
            <person name="Loubradou J."/>
            <person name="Henrissat B."/>
            <person name="Grigoriev I.V."/>
            <person name="Corradi N."/>
            <person name="Roux C."/>
            <person name="Martin F.M."/>
        </authorList>
    </citation>
    <scope>NUCLEOTIDE SEQUENCE [LARGE SCALE GENOMIC DNA]</scope>
    <source>
        <strain evidence="1 2">DAOM 194757</strain>
    </source>
</reference>
<dbReference type="InterPro" id="IPR037120">
    <property type="entry name" value="Haem_peroxidase_sf_animal"/>
</dbReference>
<dbReference type="Gene3D" id="1.10.640.10">
    <property type="entry name" value="Haem peroxidase domain superfamily, animal type"/>
    <property type="match status" value="1"/>
</dbReference>
<proteinExistence type="predicted"/>
<dbReference type="Proteomes" id="UP000266673">
    <property type="component" value="Unassembled WGS sequence"/>
</dbReference>
<organism evidence="1 2">
    <name type="scientific">Gigaspora rosea</name>
    <dbReference type="NCBI Taxonomy" id="44941"/>
    <lineage>
        <taxon>Eukaryota</taxon>
        <taxon>Fungi</taxon>
        <taxon>Fungi incertae sedis</taxon>
        <taxon>Mucoromycota</taxon>
        <taxon>Glomeromycotina</taxon>
        <taxon>Glomeromycetes</taxon>
        <taxon>Diversisporales</taxon>
        <taxon>Gigasporaceae</taxon>
        <taxon>Gigaspora</taxon>
    </lineage>
</organism>
<dbReference type="EMBL" id="QKWP01000185">
    <property type="protein sequence ID" value="RIB25149.1"/>
    <property type="molecule type" value="Genomic_DNA"/>
</dbReference>
<protein>
    <submittedName>
        <fullName evidence="1">Uncharacterized protein</fullName>
    </submittedName>
</protein>
<evidence type="ECO:0000313" key="2">
    <source>
        <dbReference type="Proteomes" id="UP000266673"/>
    </source>
</evidence>
<dbReference type="GO" id="GO:0004601">
    <property type="term" value="F:peroxidase activity"/>
    <property type="evidence" value="ECO:0007669"/>
    <property type="project" value="InterPro"/>
</dbReference>
<dbReference type="AlphaFoldDB" id="A0A397VVY7"/>
<dbReference type="STRING" id="44941.A0A397VVY7"/>
<keyword evidence="2" id="KW-1185">Reference proteome</keyword>
<dbReference type="GO" id="GO:0020037">
    <property type="term" value="F:heme binding"/>
    <property type="evidence" value="ECO:0007669"/>
    <property type="project" value="InterPro"/>
</dbReference>
<sequence length="222" mass="24970">MDGSSIFGSDLEKKFGWNSVPDARGLFLRCKNNGRNDGLENPSGELDLGQYQSDNLKSQNLVNLFVNNIEGQWGQSAYSGELVSHRIATQPVDSTRSFYTGYSGEQETCPKSITLEMIFKILIAISGITKLEPVRSMMERILITYLWNKLGKAGSRYSRLTHIRKISKSELPDENDIFNSVMKRIEFNGHPSGISANSFYLTILIAHDLFNTSHKDLIININ</sequence>
<gene>
    <name evidence="1" type="ORF">C2G38_2166587</name>
</gene>
<name>A0A397VVY7_9GLOM</name>
<dbReference type="InterPro" id="IPR010255">
    <property type="entry name" value="Haem_peroxidase_sf"/>
</dbReference>
<dbReference type="GO" id="GO:0006979">
    <property type="term" value="P:response to oxidative stress"/>
    <property type="evidence" value="ECO:0007669"/>
    <property type="project" value="InterPro"/>
</dbReference>
<comment type="caution">
    <text evidence="1">The sequence shown here is derived from an EMBL/GenBank/DDBJ whole genome shotgun (WGS) entry which is preliminary data.</text>
</comment>
<dbReference type="SUPFAM" id="SSF48113">
    <property type="entry name" value="Heme-dependent peroxidases"/>
    <property type="match status" value="1"/>
</dbReference>